<evidence type="ECO:0000313" key="2">
    <source>
        <dbReference type="Proteomes" id="UP000001070"/>
    </source>
</evidence>
<dbReference type="GO" id="GO:0045944">
    <property type="term" value="P:positive regulation of transcription by RNA polymerase II"/>
    <property type="evidence" value="ECO:0007669"/>
    <property type="project" value="EnsemblMetazoa"/>
</dbReference>
<name>B4JPX7_DROGR</name>
<accession>B4JPX7</accession>
<dbReference type="GO" id="GO:0000978">
    <property type="term" value="F:RNA polymerase II cis-regulatory region sequence-specific DNA binding"/>
    <property type="evidence" value="ECO:0007669"/>
    <property type="project" value="EnsemblMetazoa"/>
</dbReference>
<keyword evidence="2" id="KW-1185">Reference proteome</keyword>
<dbReference type="EMBL" id="CH916372">
    <property type="protein sequence ID" value="EDV98957.1"/>
    <property type="molecule type" value="Genomic_DNA"/>
</dbReference>
<dbReference type="STRING" id="7222.B4JPX7"/>
<dbReference type="GO" id="GO:0007591">
    <property type="term" value="P:molting cycle, chitin-based cuticle"/>
    <property type="evidence" value="ECO:0007669"/>
    <property type="project" value="EnsemblMetazoa"/>
</dbReference>
<dbReference type="GO" id="GO:0046330">
    <property type="term" value="P:positive regulation of JNK cascade"/>
    <property type="evidence" value="ECO:0007669"/>
    <property type="project" value="EnsemblMetazoa"/>
</dbReference>
<dbReference type="AlphaFoldDB" id="B4JPX7"/>
<dbReference type="OrthoDB" id="5847285at2759"/>
<dbReference type="GO" id="GO:0036499">
    <property type="term" value="P:PERK-mediated unfolded protein response"/>
    <property type="evidence" value="ECO:0007669"/>
    <property type="project" value="EnsemblMetazoa"/>
</dbReference>
<gene>
    <name evidence="1" type="primary">Dgri\GH13313</name>
    <name evidence="1" type="ORF">Dgri_GH13313</name>
</gene>
<evidence type="ECO:0000313" key="1">
    <source>
        <dbReference type="EMBL" id="EDV98957.1"/>
    </source>
</evidence>
<dbReference type="GO" id="GO:0035073">
    <property type="term" value="P:pupariation"/>
    <property type="evidence" value="ECO:0007669"/>
    <property type="project" value="EnsemblMetazoa"/>
</dbReference>
<dbReference type="PhylomeDB" id="B4JPX7"/>
<dbReference type="GO" id="GO:0005789">
    <property type="term" value="C:endoplasmic reticulum membrane"/>
    <property type="evidence" value="ECO:0007669"/>
    <property type="project" value="EnsemblMetazoa"/>
</dbReference>
<dbReference type="OMA" id="DDPTITF"/>
<organism evidence="2">
    <name type="scientific">Drosophila grimshawi</name>
    <name type="common">Hawaiian fruit fly</name>
    <name type="synonym">Idiomyia grimshawi</name>
    <dbReference type="NCBI Taxonomy" id="7222"/>
    <lineage>
        <taxon>Eukaryota</taxon>
        <taxon>Metazoa</taxon>
        <taxon>Ecdysozoa</taxon>
        <taxon>Arthropoda</taxon>
        <taxon>Hexapoda</taxon>
        <taxon>Insecta</taxon>
        <taxon>Pterygota</taxon>
        <taxon>Neoptera</taxon>
        <taxon>Endopterygota</taxon>
        <taxon>Diptera</taxon>
        <taxon>Brachycera</taxon>
        <taxon>Muscomorpha</taxon>
        <taxon>Ephydroidea</taxon>
        <taxon>Drosophilidae</taxon>
        <taxon>Drosophila</taxon>
        <taxon>Hawaiian Drosophila</taxon>
    </lineage>
</organism>
<dbReference type="GO" id="GO:0042594">
    <property type="term" value="P:response to starvation"/>
    <property type="evidence" value="ECO:0007669"/>
    <property type="project" value="EnsemblMetazoa"/>
</dbReference>
<dbReference type="eggNOG" id="KOG4571">
    <property type="taxonomic scope" value="Eukaryota"/>
</dbReference>
<dbReference type="GO" id="GO:0003713">
    <property type="term" value="F:transcription coactivator activity"/>
    <property type="evidence" value="ECO:0007669"/>
    <property type="project" value="EnsemblMetazoa"/>
</dbReference>
<sequence length="111" mass="12303">MNNSKSKTMTSLDLPRDYWELKLEPASPASAVASELFALDDPTGLFLYDDNFANGITLISDGSEDCLQEDSSMELISGEELVVEFLNLKDDGKLPKLLLINIKLMSVYLLI</sequence>
<reference evidence="1 2" key="1">
    <citation type="journal article" date="2007" name="Nature">
        <title>Evolution of genes and genomes on the Drosophila phylogeny.</title>
        <authorList>
            <consortium name="Drosophila 12 Genomes Consortium"/>
            <person name="Clark A.G."/>
            <person name="Eisen M.B."/>
            <person name="Smith D.R."/>
            <person name="Bergman C.M."/>
            <person name="Oliver B."/>
            <person name="Markow T.A."/>
            <person name="Kaufman T.C."/>
            <person name="Kellis M."/>
            <person name="Gelbart W."/>
            <person name="Iyer V.N."/>
            <person name="Pollard D.A."/>
            <person name="Sackton T.B."/>
            <person name="Larracuente A.M."/>
            <person name="Singh N.D."/>
            <person name="Abad J.P."/>
            <person name="Abt D.N."/>
            <person name="Adryan B."/>
            <person name="Aguade M."/>
            <person name="Akashi H."/>
            <person name="Anderson W.W."/>
            <person name="Aquadro C.F."/>
            <person name="Ardell D.H."/>
            <person name="Arguello R."/>
            <person name="Artieri C.G."/>
            <person name="Barbash D.A."/>
            <person name="Barker D."/>
            <person name="Barsanti P."/>
            <person name="Batterham P."/>
            <person name="Batzoglou S."/>
            <person name="Begun D."/>
            <person name="Bhutkar A."/>
            <person name="Blanco E."/>
            <person name="Bosak S.A."/>
            <person name="Bradley R.K."/>
            <person name="Brand A.D."/>
            <person name="Brent M.R."/>
            <person name="Brooks A.N."/>
            <person name="Brown R.H."/>
            <person name="Butlin R.K."/>
            <person name="Caggese C."/>
            <person name="Calvi B.R."/>
            <person name="Bernardo de Carvalho A."/>
            <person name="Caspi A."/>
            <person name="Castrezana S."/>
            <person name="Celniker S.E."/>
            <person name="Chang J.L."/>
            <person name="Chapple C."/>
            <person name="Chatterji S."/>
            <person name="Chinwalla A."/>
            <person name="Civetta A."/>
            <person name="Clifton S.W."/>
            <person name="Comeron J.M."/>
            <person name="Costello J.C."/>
            <person name="Coyne J.A."/>
            <person name="Daub J."/>
            <person name="David R.G."/>
            <person name="Delcher A.L."/>
            <person name="Delehaunty K."/>
            <person name="Do C.B."/>
            <person name="Ebling H."/>
            <person name="Edwards K."/>
            <person name="Eickbush T."/>
            <person name="Evans J.D."/>
            <person name="Filipski A."/>
            <person name="Findeiss S."/>
            <person name="Freyhult E."/>
            <person name="Fulton L."/>
            <person name="Fulton R."/>
            <person name="Garcia A.C."/>
            <person name="Gardiner A."/>
            <person name="Garfield D.A."/>
            <person name="Garvin B.E."/>
            <person name="Gibson G."/>
            <person name="Gilbert D."/>
            <person name="Gnerre S."/>
            <person name="Godfrey J."/>
            <person name="Good R."/>
            <person name="Gotea V."/>
            <person name="Gravely B."/>
            <person name="Greenberg A.J."/>
            <person name="Griffiths-Jones S."/>
            <person name="Gross S."/>
            <person name="Guigo R."/>
            <person name="Gustafson E.A."/>
            <person name="Haerty W."/>
            <person name="Hahn M.W."/>
            <person name="Halligan D.L."/>
            <person name="Halpern A.L."/>
            <person name="Halter G.M."/>
            <person name="Han M.V."/>
            <person name="Heger A."/>
            <person name="Hillier L."/>
            <person name="Hinrichs A.S."/>
            <person name="Holmes I."/>
            <person name="Hoskins R.A."/>
            <person name="Hubisz M.J."/>
            <person name="Hultmark D."/>
            <person name="Huntley M.A."/>
            <person name="Jaffe D.B."/>
            <person name="Jagadeeshan S."/>
            <person name="Jeck W.R."/>
            <person name="Johnson J."/>
            <person name="Jones C.D."/>
            <person name="Jordan W.C."/>
            <person name="Karpen G.H."/>
            <person name="Kataoka E."/>
            <person name="Keightley P.D."/>
            <person name="Kheradpour P."/>
            <person name="Kirkness E.F."/>
            <person name="Koerich L.B."/>
            <person name="Kristiansen K."/>
            <person name="Kudrna D."/>
            <person name="Kulathinal R.J."/>
            <person name="Kumar S."/>
            <person name="Kwok R."/>
            <person name="Lander E."/>
            <person name="Langley C.H."/>
            <person name="Lapoint R."/>
            <person name="Lazzaro B.P."/>
            <person name="Lee S.J."/>
            <person name="Levesque L."/>
            <person name="Li R."/>
            <person name="Lin C.F."/>
            <person name="Lin M.F."/>
            <person name="Lindblad-Toh K."/>
            <person name="Llopart A."/>
            <person name="Long M."/>
            <person name="Low L."/>
            <person name="Lozovsky E."/>
            <person name="Lu J."/>
            <person name="Luo M."/>
            <person name="Machado C.A."/>
            <person name="Makalowski W."/>
            <person name="Marzo M."/>
            <person name="Matsuda M."/>
            <person name="Matzkin L."/>
            <person name="McAllister B."/>
            <person name="McBride C.S."/>
            <person name="McKernan B."/>
            <person name="McKernan K."/>
            <person name="Mendez-Lago M."/>
            <person name="Minx P."/>
            <person name="Mollenhauer M.U."/>
            <person name="Montooth K."/>
            <person name="Mount S.M."/>
            <person name="Mu X."/>
            <person name="Myers E."/>
            <person name="Negre B."/>
            <person name="Newfeld S."/>
            <person name="Nielsen R."/>
            <person name="Noor M.A."/>
            <person name="O'Grady P."/>
            <person name="Pachter L."/>
            <person name="Papaceit M."/>
            <person name="Parisi M.J."/>
            <person name="Parisi M."/>
            <person name="Parts L."/>
            <person name="Pedersen J.S."/>
            <person name="Pesole G."/>
            <person name="Phillippy A.M."/>
            <person name="Ponting C.P."/>
            <person name="Pop M."/>
            <person name="Porcelli D."/>
            <person name="Powell J.R."/>
            <person name="Prohaska S."/>
            <person name="Pruitt K."/>
            <person name="Puig M."/>
            <person name="Quesneville H."/>
            <person name="Ram K.R."/>
            <person name="Rand D."/>
            <person name="Rasmussen M.D."/>
            <person name="Reed L.K."/>
            <person name="Reenan R."/>
            <person name="Reily A."/>
            <person name="Remington K.A."/>
            <person name="Rieger T.T."/>
            <person name="Ritchie M.G."/>
            <person name="Robin C."/>
            <person name="Rogers Y.H."/>
            <person name="Rohde C."/>
            <person name="Rozas J."/>
            <person name="Rubenfield M.J."/>
            <person name="Ruiz A."/>
            <person name="Russo S."/>
            <person name="Salzberg S.L."/>
            <person name="Sanchez-Gracia A."/>
            <person name="Saranga D.J."/>
            <person name="Sato H."/>
            <person name="Schaeffer S.W."/>
            <person name="Schatz M.C."/>
            <person name="Schlenke T."/>
            <person name="Schwartz R."/>
            <person name="Segarra C."/>
            <person name="Singh R.S."/>
            <person name="Sirot L."/>
            <person name="Sirota M."/>
            <person name="Sisneros N.B."/>
            <person name="Smith C.D."/>
            <person name="Smith T.F."/>
            <person name="Spieth J."/>
            <person name="Stage D.E."/>
            <person name="Stark A."/>
            <person name="Stephan W."/>
            <person name="Strausberg R.L."/>
            <person name="Strempel S."/>
            <person name="Sturgill D."/>
            <person name="Sutton G."/>
            <person name="Sutton G.G."/>
            <person name="Tao W."/>
            <person name="Teichmann S."/>
            <person name="Tobari Y.N."/>
            <person name="Tomimura Y."/>
            <person name="Tsolas J.M."/>
            <person name="Valente V.L."/>
            <person name="Venter E."/>
            <person name="Venter J.C."/>
            <person name="Vicario S."/>
            <person name="Vieira F.G."/>
            <person name="Vilella A.J."/>
            <person name="Villasante A."/>
            <person name="Walenz B."/>
            <person name="Wang J."/>
            <person name="Wasserman M."/>
            <person name="Watts T."/>
            <person name="Wilson D."/>
            <person name="Wilson R.K."/>
            <person name="Wing R.A."/>
            <person name="Wolfner M.F."/>
            <person name="Wong A."/>
            <person name="Wong G.K."/>
            <person name="Wu C.I."/>
            <person name="Wu G."/>
            <person name="Yamamoto D."/>
            <person name="Yang H.P."/>
            <person name="Yang S.P."/>
            <person name="Yorke J.A."/>
            <person name="Yoshida K."/>
            <person name="Zdobnov E."/>
            <person name="Zhang P."/>
            <person name="Zhang Y."/>
            <person name="Zimin A.V."/>
            <person name="Baldwin J."/>
            <person name="Abdouelleil A."/>
            <person name="Abdulkadir J."/>
            <person name="Abebe A."/>
            <person name="Abera B."/>
            <person name="Abreu J."/>
            <person name="Acer S.C."/>
            <person name="Aftuck L."/>
            <person name="Alexander A."/>
            <person name="An P."/>
            <person name="Anderson E."/>
            <person name="Anderson S."/>
            <person name="Arachi H."/>
            <person name="Azer M."/>
            <person name="Bachantsang P."/>
            <person name="Barry A."/>
            <person name="Bayul T."/>
            <person name="Berlin A."/>
            <person name="Bessette D."/>
            <person name="Bloom T."/>
            <person name="Blye J."/>
            <person name="Boguslavskiy L."/>
            <person name="Bonnet C."/>
            <person name="Boukhgalter B."/>
            <person name="Bourzgui I."/>
            <person name="Brown A."/>
            <person name="Cahill P."/>
            <person name="Channer S."/>
            <person name="Cheshatsang Y."/>
            <person name="Chuda L."/>
            <person name="Citroen M."/>
            <person name="Collymore A."/>
            <person name="Cooke P."/>
            <person name="Costello M."/>
            <person name="D'Aco K."/>
            <person name="Daza R."/>
            <person name="De Haan G."/>
            <person name="DeGray S."/>
            <person name="DeMaso C."/>
            <person name="Dhargay N."/>
            <person name="Dooley K."/>
            <person name="Dooley E."/>
            <person name="Doricent M."/>
            <person name="Dorje P."/>
            <person name="Dorjee K."/>
            <person name="Dupes A."/>
            <person name="Elong R."/>
            <person name="Falk J."/>
            <person name="Farina A."/>
            <person name="Faro S."/>
            <person name="Ferguson D."/>
            <person name="Fisher S."/>
            <person name="Foley C.D."/>
            <person name="Franke A."/>
            <person name="Friedrich D."/>
            <person name="Gadbois L."/>
            <person name="Gearin G."/>
            <person name="Gearin C.R."/>
            <person name="Giannoukos G."/>
            <person name="Goode T."/>
            <person name="Graham J."/>
            <person name="Grandbois E."/>
            <person name="Grewal S."/>
            <person name="Gyaltsen K."/>
            <person name="Hafez N."/>
            <person name="Hagos B."/>
            <person name="Hall J."/>
            <person name="Henson C."/>
            <person name="Hollinger A."/>
            <person name="Honan T."/>
            <person name="Huard M.D."/>
            <person name="Hughes L."/>
            <person name="Hurhula B."/>
            <person name="Husby M.E."/>
            <person name="Kamat A."/>
            <person name="Kanga B."/>
            <person name="Kashin S."/>
            <person name="Khazanovich D."/>
            <person name="Kisner P."/>
            <person name="Lance K."/>
            <person name="Lara M."/>
            <person name="Lee W."/>
            <person name="Lennon N."/>
            <person name="Letendre F."/>
            <person name="LeVine R."/>
            <person name="Lipovsky A."/>
            <person name="Liu X."/>
            <person name="Liu J."/>
            <person name="Liu S."/>
            <person name="Lokyitsang T."/>
            <person name="Lokyitsang Y."/>
            <person name="Lubonja R."/>
            <person name="Lui A."/>
            <person name="MacDonald P."/>
            <person name="Magnisalis V."/>
            <person name="Maru K."/>
            <person name="Matthews C."/>
            <person name="McCusker W."/>
            <person name="McDonough S."/>
            <person name="Mehta T."/>
            <person name="Meldrim J."/>
            <person name="Meneus L."/>
            <person name="Mihai O."/>
            <person name="Mihalev A."/>
            <person name="Mihova T."/>
            <person name="Mittelman R."/>
            <person name="Mlenga V."/>
            <person name="Montmayeur A."/>
            <person name="Mulrain L."/>
            <person name="Navidi A."/>
            <person name="Naylor J."/>
            <person name="Negash T."/>
            <person name="Nguyen T."/>
            <person name="Nguyen N."/>
            <person name="Nicol R."/>
            <person name="Norbu C."/>
            <person name="Norbu N."/>
            <person name="Novod N."/>
            <person name="O'Neill B."/>
            <person name="Osman S."/>
            <person name="Markiewicz E."/>
            <person name="Oyono O.L."/>
            <person name="Patti C."/>
            <person name="Phunkhang P."/>
            <person name="Pierre F."/>
            <person name="Priest M."/>
            <person name="Raghuraman S."/>
            <person name="Rege F."/>
            <person name="Reyes R."/>
            <person name="Rise C."/>
            <person name="Rogov P."/>
            <person name="Ross K."/>
            <person name="Ryan E."/>
            <person name="Settipalli S."/>
            <person name="Shea T."/>
            <person name="Sherpa N."/>
            <person name="Shi L."/>
            <person name="Shih D."/>
            <person name="Sparrow T."/>
            <person name="Spaulding J."/>
            <person name="Stalker J."/>
            <person name="Stange-Thomann N."/>
            <person name="Stavropoulos S."/>
            <person name="Stone C."/>
            <person name="Strader C."/>
            <person name="Tesfaye S."/>
            <person name="Thomson T."/>
            <person name="Thoulutsang Y."/>
            <person name="Thoulutsang D."/>
            <person name="Topham K."/>
            <person name="Topping I."/>
            <person name="Tsamla T."/>
            <person name="Vassiliev H."/>
            <person name="Vo A."/>
            <person name="Wangchuk T."/>
            <person name="Wangdi T."/>
            <person name="Weiand M."/>
            <person name="Wilkinson J."/>
            <person name="Wilson A."/>
            <person name="Yadav S."/>
            <person name="Young G."/>
            <person name="Yu Q."/>
            <person name="Zembek L."/>
            <person name="Zhong D."/>
            <person name="Zimmer A."/>
            <person name="Zwirko Z."/>
            <person name="Jaffe D.B."/>
            <person name="Alvarez P."/>
            <person name="Brockman W."/>
            <person name="Butler J."/>
            <person name="Chin C."/>
            <person name="Gnerre S."/>
            <person name="Grabherr M."/>
            <person name="Kleber M."/>
            <person name="Mauceli E."/>
            <person name="MacCallum I."/>
        </authorList>
    </citation>
    <scope>NUCLEOTIDE SEQUENCE [LARGE SCALE GENOMIC DNA]</scope>
    <source>
        <strain evidence="2">Tucson 15287-2541.00</strain>
    </source>
</reference>
<dbReference type="GO" id="GO:0061629">
    <property type="term" value="F:RNA polymerase II-specific DNA-binding transcription factor binding"/>
    <property type="evidence" value="ECO:0007669"/>
    <property type="project" value="EnsemblMetazoa"/>
</dbReference>
<proteinExistence type="predicted"/>
<dbReference type="HOGENOM" id="CLU_165699_0_0_1"/>
<protein>
    <submittedName>
        <fullName evidence="1">GH13313</fullName>
    </submittedName>
</protein>
<dbReference type="GO" id="GO:0007552">
    <property type="term" value="P:metamorphosis"/>
    <property type="evidence" value="ECO:0007669"/>
    <property type="project" value="EnsemblMetazoa"/>
</dbReference>
<dbReference type="Proteomes" id="UP000001070">
    <property type="component" value="Unassembled WGS sequence"/>
</dbReference>
<dbReference type="GO" id="GO:0035074">
    <property type="term" value="P:pupation"/>
    <property type="evidence" value="ECO:0007669"/>
    <property type="project" value="EnsemblMetazoa"/>
</dbReference>